<feature type="chain" id="PRO_5031353156" description="RING-type domain-containing protein" evidence="4">
    <location>
        <begin position="40"/>
        <end position="739"/>
    </location>
</feature>
<dbReference type="InterPro" id="IPR013083">
    <property type="entry name" value="Znf_RING/FYVE/PHD"/>
</dbReference>
<reference evidence="6" key="1">
    <citation type="submission" date="2021-01" db="EMBL/GenBank/DDBJ databases">
        <authorList>
            <person name="Corre E."/>
            <person name="Pelletier E."/>
            <person name="Niang G."/>
            <person name="Scheremetjew M."/>
            <person name="Finn R."/>
            <person name="Kale V."/>
            <person name="Holt S."/>
            <person name="Cochrane G."/>
            <person name="Meng A."/>
            <person name="Brown T."/>
            <person name="Cohen L."/>
        </authorList>
    </citation>
    <scope>NUCLEOTIDE SEQUENCE</scope>
    <source>
        <strain evidence="6">CCMP 2712</strain>
    </source>
</reference>
<dbReference type="GO" id="GO:0008270">
    <property type="term" value="F:zinc ion binding"/>
    <property type="evidence" value="ECO:0007669"/>
    <property type="project" value="UniProtKB-KW"/>
</dbReference>
<evidence type="ECO:0000259" key="5">
    <source>
        <dbReference type="PROSITE" id="PS50089"/>
    </source>
</evidence>
<keyword evidence="1" id="KW-0479">Metal-binding</keyword>
<keyword evidence="1" id="KW-0863">Zinc-finger</keyword>
<dbReference type="AlphaFoldDB" id="A0A7S4UI58"/>
<accession>A0A7S4UI58</accession>
<keyword evidence="3" id="KW-1133">Transmembrane helix</keyword>
<evidence type="ECO:0000256" key="3">
    <source>
        <dbReference type="SAM" id="Phobius"/>
    </source>
</evidence>
<name>A0A7S4UI58_GUITH</name>
<feature type="transmembrane region" description="Helical" evidence="3">
    <location>
        <begin position="538"/>
        <end position="557"/>
    </location>
</feature>
<dbReference type="EMBL" id="HBKN01045606">
    <property type="protein sequence ID" value="CAE2335182.1"/>
    <property type="molecule type" value="Transcribed_RNA"/>
</dbReference>
<dbReference type="SUPFAM" id="SSF57850">
    <property type="entry name" value="RING/U-box"/>
    <property type="match status" value="1"/>
</dbReference>
<keyword evidence="3" id="KW-0472">Membrane</keyword>
<dbReference type="PROSITE" id="PS50089">
    <property type="entry name" value="ZF_RING_2"/>
    <property type="match status" value="1"/>
</dbReference>
<gene>
    <name evidence="6" type="ORF">GTHE00462_LOCUS35692</name>
</gene>
<dbReference type="PANTHER" id="PTHR14879:SF5">
    <property type="entry name" value="RING-TYPE DOMAIN-CONTAINING PROTEIN"/>
    <property type="match status" value="1"/>
</dbReference>
<dbReference type="SMART" id="SM00184">
    <property type="entry name" value="RING"/>
    <property type="match status" value="1"/>
</dbReference>
<dbReference type="Gene3D" id="3.30.40.10">
    <property type="entry name" value="Zinc/RING finger domain, C3HC4 (zinc finger)"/>
    <property type="match status" value="1"/>
</dbReference>
<feature type="signal peptide" evidence="4">
    <location>
        <begin position="1"/>
        <end position="39"/>
    </location>
</feature>
<evidence type="ECO:0000256" key="1">
    <source>
        <dbReference type="PROSITE-ProRule" id="PRU00175"/>
    </source>
</evidence>
<evidence type="ECO:0000256" key="4">
    <source>
        <dbReference type="SAM" id="SignalP"/>
    </source>
</evidence>
<evidence type="ECO:0000256" key="2">
    <source>
        <dbReference type="SAM" id="MobiDB-lite"/>
    </source>
</evidence>
<protein>
    <recommendedName>
        <fullName evidence="5">RING-type domain-containing protein</fullName>
    </recommendedName>
</protein>
<sequence>MCCWCQDVRRDQRTRTMSGSSFTLLLLFFAAFLSVPCDTNPCESISWPSVQCTEPSGPRTDVCQSVTSSPLEVTRDQRCVRCFDEGGSRFVPLLCPASTGPKLQLKRIHDDVREEVVPSATSFFLDVPARETKVVKLAVGEFGAEVYMNVALHFTPHEDVTNSVDGAKDVGARSRAEALVTRTSEDVGAEHRNQTGTQVEASPAAVDLNSEQLSSTSSQILSSKDEIREGCWYLRRSLAPMTQAGSSIFEYKVEGTGAVNLPQLSREDLYLRVEAGGQSQHVRVEAAISQVTSLPLEGLDVSFTQGSHVMLSFQPSQGFDAAVIFLSLTCLDGASPTVKVWSNINERATEANARYQETISNQSSNGLQTSSTLMLHRLGHSLATWTLISDANATCRVLPVSACSNPVSLDKTFNFQLSSRVQLFSFKPQSGLAGQAFVQLMPSTSDISSVRTYSSWQSLSAAVQIASYSTINKQTRIWPLSKWGYTADGVAGLQVEVDAWDPDTSVYVEVRMIGDSVPNDKFSMVIYHLGSVFELWKWWFGGTAFAIFVFCFFRCMFCKWIHGRMQGSLLNREQGVQAIGSHRVIRSGEEITTSKAPPTRMLRVSNVLYRRLEGTRGNIASCVNANVVFVASQETRKEDRSSHEALTSTGEEQGEGEEATDSLCCVCLDHASDAILLECGHGGVCVACATAIWDLGPARRHCPMCREAFIGVMRIEREEECDVEVRVVRYALSHPLVST</sequence>
<dbReference type="PANTHER" id="PTHR14879">
    <property type="entry name" value="CASPASE REGULATOR, RING FINGER DOMAIN-CONTAINING"/>
    <property type="match status" value="1"/>
</dbReference>
<organism evidence="6">
    <name type="scientific">Guillardia theta</name>
    <name type="common">Cryptophyte</name>
    <name type="synonym">Cryptomonas phi</name>
    <dbReference type="NCBI Taxonomy" id="55529"/>
    <lineage>
        <taxon>Eukaryota</taxon>
        <taxon>Cryptophyceae</taxon>
        <taxon>Pyrenomonadales</taxon>
        <taxon>Geminigeraceae</taxon>
        <taxon>Guillardia</taxon>
    </lineage>
</organism>
<dbReference type="InterPro" id="IPR001841">
    <property type="entry name" value="Znf_RING"/>
</dbReference>
<feature type="domain" description="RING-type" evidence="5">
    <location>
        <begin position="664"/>
        <end position="706"/>
    </location>
</feature>
<dbReference type="Pfam" id="PF13920">
    <property type="entry name" value="zf-C3HC4_3"/>
    <property type="match status" value="1"/>
</dbReference>
<keyword evidence="3" id="KW-0812">Transmembrane</keyword>
<keyword evidence="1" id="KW-0862">Zinc</keyword>
<keyword evidence="4" id="KW-0732">Signal</keyword>
<feature type="compositionally biased region" description="Basic and acidic residues" evidence="2">
    <location>
        <begin position="183"/>
        <end position="193"/>
    </location>
</feature>
<dbReference type="InterPro" id="IPR051728">
    <property type="entry name" value="RING-FYVE_E3_ubiquitin-ligase"/>
</dbReference>
<evidence type="ECO:0000313" key="6">
    <source>
        <dbReference type="EMBL" id="CAE2335182.1"/>
    </source>
</evidence>
<feature type="region of interest" description="Disordered" evidence="2">
    <location>
        <begin position="182"/>
        <end position="204"/>
    </location>
</feature>
<proteinExistence type="predicted"/>